<proteinExistence type="predicted"/>
<evidence type="ECO:0000313" key="1">
    <source>
        <dbReference type="EMBL" id="GME44789.1"/>
    </source>
</evidence>
<gene>
    <name evidence="1" type="primary">g6580</name>
    <name evidence="1" type="ORF">NpPPO83_00006580</name>
</gene>
<accession>A0ACB5SK73</accession>
<reference evidence="1" key="1">
    <citation type="submission" date="2024-09" db="EMBL/GenBank/DDBJ databases">
        <title>Draft Genome Sequences of Neofusicoccum parvum.</title>
        <authorList>
            <person name="Ashida A."/>
            <person name="Camagna M."/>
            <person name="Tanaka A."/>
            <person name="Takemoto D."/>
        </authorList>
    </citation>
    <scope>NUCLEOTIDE SEQUENCE</scope>
    <source>
        <strain evidence="1">PPO83</strain>
    </source>
</reference>
<evidence type="ECO:0000313" key="2">
    <source>
        <dbReference type="Proteomes" id="UP001165186"/>
    </source>
</evidence>
<keyword evidence="2" id="KW-1185">Reference proteome</keyword>
<organism evidence="1 2">
    <name type="scientific">Neofusicoccum parvum</name>
    <dbReference type="NCBI Taxonomy" id="310453"/>
    <lineage>
        <taxon>Eukaryota</taxon>
        <taxon>Fungi</taxon>
        <taxon>Dikarya</taxon>
        <taxon>Ascomycota</taxon>
        <taxon>Pezizomycotina</taxon>
        <taxon>Dothideomycetes</taxon>
        <taxon>Dothideomycetes incertae sedis</taxon>
        <taxon>Botryosphaeriales</taxon>
        <taxon>Botryosphaeriaceae</taxon>
        <taxon>Neofusicoccum</taxon>
    </lineage>
</organism>
<comment type="caution">
    <text evidence="1">The sequence shown here is derived from an EMBL/GenBank/DDBJ whole genome shotgun (WGS) entry which is preliminary data.</text>
</comment>
<sequence length="133" mass="14722">MPPFEEFDKDLHPFGPYDAPDRPLPEIIYRLTHDVENMVKEAKSEIAALKKLGAKAAKSEGVKEAWDKNVQNALLSCIATGLAGAKLAKLTRAENLAEIVQQKGVKMGEAEPGKKYHDWWIVPKVEVVDKSAL</sequence>
<protein>
    <submittedName>
        <fullName evidence="1">Mak10 subunit NatC N(Alpha)-terminal acetyltransferase</fullName>
    </submittedName>
</protein>
<dbReference type="EMBL" id="BSXG01000116">
    <property type="protein sequence ID" value="GME44789.1"/>
    <property type="molecule type" value="Genomic_DNA"/>
</dbReference>
<name>A0ACB5SK73_9PEZI</name>
<dbReference type="Proteomes" id="UP001165186">
    <property type="component" value="Unassembled WGS sequence"/>
</dbReference>